<dbReference type="AlphaFoldDB" id="A0A147BQZ2"/>
<dbReference type="Pfam" id="PF21355">
    <property type="entry name" value="TRAF-mep_MATH"/>
    <property type="match status" value="1"/>
</dbReference>
<keyword evidence="1" id="KW-0175">Coiled coil</keyword>
<dbReference type="InterPro" id="IPR002083">
    <property type="entry name" value="MATH/TRAF_dom"/>
</dbReference>
<dbReference type="InterPro" id="IPR008974">
    <property type="entry name" value="TRAF-like"/>
</dbReference>
<dbReference type="InterPro" id="IPR049342">
    <property type="entry name" value="TRAF1-6_MATH_dom"/>
</dbReference>
<dbReference type="GO" id="GO:0005164">
    <property type="term" value="F:tumor necrosis factor receptor binding"/>
    <property type="evidence" value="ECO:0007669"/>
    <property type="project" value="TreeGrafter"/>
</dbReference>
<evidence type="ECO:0000256" key="1">
    <source>
        <dbReference type="SAM" id="Coils"/>
    </source>
</evidence>
<evidence type="ECO:0000313" key="3">
    <source>
        <dbReference type="EMBL" id="JAR93183.1"/>
    </source>
</evidence>
<dbReference type="SUPFAM" id="SSF49599">
    <property type="entry name" value="TRAF domain-like"/>
    <property type="match status" value="1"/>
</dbReference>
<dbReference type="PANTHER" id="PTHR10131:SF94">
    <property type="entry name" value="TNF RECEPTOR-ASSOCIATED FACTOR 4"/>
    <property type="match status" value="1"/>
</dbReference>
<evidence type="ECO:0000259" key="2">
    <source>
        <dbReference type="PROSITE" id="PS50144"/>
    </source>
</evidence>
<protein>
    <submittedName>
        <fullName evidence="3">Putative tnf receptor-associated factor 6-like protein</fullName>
    </submittedName>
</protein>
<reference evidence="3" key="1">
    <citation type="journal article" date="2018" name="PLoS Negl. Trop. Dis.">
        <title>Sialome diversity of ticks revealed by RNAseq of single tick salivary glands.</title>
        <authorList>
            <person name="Perner J."/>
            <person name="Kropackova S."/>
            <person name="Kopacek P."/>
            <person name="Ribeiro J.M."/>
        </authorList>
    </citation>
    <scope>NUCLEOTIDE SEQUENCE</scope>
    <source>
        <strain evidence="3">Siblings of single egg batch collected in Ceske Budejovice</strain>
        <tissue evidence="3">Salivary glands</tissue>
    </source>
</reference>
<dbReference type="Gene3D" id="2.60.210.10">
    <property type="entry name" value="Apoptosis, Tumor Necrosis Factor Receptor Associated Protein 2, Chain A"/>
    <property type="match status" value="1"/>
</dbReference>
<feature type="domain" description="MATH" evidence="2">
    <location>
        <begin position="238"/>
        <end position="377"/>
    </location>
</feature>
<dbReference type="GO" id="GO:0031625">
    <property type="term" value="F:ubiquitin protein ligase binding"/>
    <property type="evidence" value="ECO:0007669"/>
    <property type="project" value="TreeGrafter"/>
</dbReference>
<name>A0A147BQZ2_IXORI</name>
<feature type="non-terminal residue" evidence="3">
    <location>
        <position position="1"/>
    </location>
</feature>
<dbReference type="PROSITE" id="PS50144">
    <property type="entry name" value="MATH"/>
    <property type="match status" value="1"/>
</dbReference>
<dbReference type="PANTHER" id="PTHR10131">
    <property type="entry name" value="TNF RECEPTOR ASSOCIATED FACTOR"/>
    <property type="match status" value="1"/>
</dbReference>
<dbReference type="GO" id="GO:0043122">
    <property type="term" value="P:regulation of canonical NF-kappaB signal transduction"/>
    <property type="evidence" value="ECO:0007669"/>
    <property type="project" value="TreeGrafter"/>
</dbReference>
<proteinExistence type="predicted"/>
<sequence length="379" mass="42474">RAQLLADNSVQAQASQLRAHCPNGGCMATPPLCNLEEHTKQCVEAPSTTLPPNDPPVAPQVGPGPQEADGACWMANLGCDFTGTPPELESHEGNWELHRRLVVTRMAEYRRNLEDIQGERDLLRNQLNEANAALKNLRLDFNQQRVETTARSDRLERQLREMEQRLSRLEGMPSPQIQPQPGASYLPALQQPIGGGQMYPELQGSLCSAVNMPSAPEASLASLAPSVVGSDQELVCPDGILNWRLSDYGRAKRKERHGQHRYTAGPRFYTAELGYLMQLRVHLHGLGHKGKFVAVQLVLHRGRHDNQLPWPFRHRLSVTLMDQTGGGRSVGYTIHDPCFLRPQGDHTTPYVWQEFVSQRDLEDQLLFQDSLLFRVVVEP</sequence>
<dbReference type="EMBL" id="GEGO01002221">
    <property type="protein sequence ID" value="JAR93183.1"/>
    <property type="molecule type" value="Transcribed_RNA"/>
</dbReference>
<accession>A0A147BQZ2</accession>
<feature type="coiled-coil region" evidence="1">
    <location>
        <begin position="106"/>
        <end position="172"/>
    </location>
</feature>
<keyword evidence="3" id="KW-0675">Receptor</keyword>
<organism evidence="3">
    <name type="scientific">Ixodes ricinus</name>
    <name type="common">Common tick</name>
    <name type="synonym">Acarus ricinus</name>
    <dbReference type="NCBI Taxonomy" id="34613"/>
    <lineage>
        <taxon>Eukaryota</taxon>
        <taxon>Metazoa</taxon>
        <taxon>Ecdysozoa</taxon>
        <taxon>Arthropoda</taxon>
        <taxon>Chelicerata</taxon>
        <taxon>Arachnida</taxon>
        <taxon>Acari</taxon>
        <taxon>Parasitiformes</taxon>
        <taxon>Ixodida</taxon>
        <taxon>Ixodoidea</taxon>
        <taxon>Ixodidae</taxon>
        <taxon>Ixodinae</taxon>
        <taxon>Ixodes</taxon>
    </lineage>
</organism>